<name>A0A2Z5A4H7_9PSED</name>
<sequence>MELRHLRYFVAVAEELHFGRAAQRLNLSQPPLSQQIQALETELGTRLLERTNRRVALTEAGRLFLDEARQILLASERATERVRRAGRGETGQLQVGFSASSPFVATIPKTLFAYRRAYPEVRLQLQEMSSREQIDAMLAGNLQIGLIRPIELPDALVAVELFREPLVVALRHDHPLAQQGSGPMPLAELAEEPFVYFPRSFGTGLYQQLHTLAARAGFTPRIVQEASEVLIILGLVAAGLGVTVLPATYQRTQMEGLVYRELDDLEATSAVWLLRRRDEVSPQAEAFVELLTSTTTLPLDLVGLP</sequence>
<dbReference type="SUPFAM" id="SSF53850">
    <property type="entry name" value="Periplasmic binding protein-like II"/>
    <property type="match status" value="1"/>
</dbReference>
<dbReference type="InterPro" id="IPR005119">
    <property type="entry name" value="LysR_subst-bd"/>
</dbReference>
<evidence type="ECO:0000256" key="1">
    <source>
        <dbReference type="ARBA" id="ARBA00009437"/>
    </source>
</evidence>
<dbReference type="CDD" id="cd08414">
    <property type="entry name" value="PBP2_LTTR_aromatics_like"/>
    <property type="match status" value="1"/>
</dbReference>
<evidence type="ECO:0000313" key="6">
    <source>
        <dbReference type="EMBL" id="AXA65457.1"/>
    </source>
</evidence>
<evidence type="ECO:0000256" key="4">
    <source>
        <dbReference type="ARBA" id="ARBA00023163"/>
    </source>
</evidence>
<dbReference type="GO" id="GO:0003677">
    <property type="term" value="F:DNA binding"/>
    <property type="evidence" value="ECO:0007669"/>
    <property type="project" value="UniProtKB-KW"/>
</dbReference>
<dbReference type="SUPFAM" id="SSF46785">
    <property type="entry name" value="Winged helix' DNA-binding domain"/>
    <property type="match status" value="1"/>
</dbReference>
<dbReference type="Proteomes" id="UP000250579">
    <property type="component" value="Chromosome"/>
</dbReference>
<evidence type="ECO:0000256" key="2">
    <source>
        <dbReference type="ARBA" id="ARBA00023015"/>
    </source>
</evidence>
<dbReference type="Gene3D" id="3.40.190.10">
    <property type="entry name" value="Periplasmic binding protein-like II"/>
    <property type="match status" value="2"/>
</dbReference>
<dbReference type="RefSeq" id="WP_208694005.1">
    <property type="nucleotide sequence ID" value="NZ_CP022198.1"/>
</dbReference>
<keyword evidence="3" id="KW-0238">DNA-binding</keyword>
<dbReference type="InterPro" id="IPR036388">
    <property type="entry name" value="WH-like_DNA-bd_sf"/>
</dbReference>
<proteinExistence type="inferred from homology"/>
<dbReference type="InterPro" id="IPR000847">
    <property type="entry name" value="LysR_HTH_N"/>
</dbReference>
<gene>
    <name evidence="6" type="ORF">CE139_06420</name>
</gene>
<dbReference type="Gene3D" id="1.10.10.10">
    <property type="entry name" value="Winged helix-like DNA-binding domain superfamily/Winged helix DNA-binding domain"/>
    <property type="match status" value="1"/>
</dbReference>
<dbReference type="FunFam" id="1.10.10.10:FF:000001">
    <property type="entry name" value="LysR family transcriptional regulator"/>
    <property type="match status" value="1"/>
</dbReference>
<evidence type="ECO:0000259" key="5">
    <source>
        <dbReference type="PROSITE" id="PS50931"/>
    </source>
</evidence>
<dbReference type="PANTHER" id="PTHR30346:SF17">
    <property type="entry name" value="LYSR FAMILY TRANSCRIPTIONAL REGULATOR"/>
    <property type="match status" value="1"/>
</dbReference>
<dbReference type="STRING" id="47885.APT59_18980"/>
<dbReference type="GO" id="GO:0032993">
    <property type="term" value="C:protein-DNA complex"/>
    <property type="evidence" value="ECO:0007669"/>
    <property type="project" value="TreeGrafter"/>
</dbReference>
<dbReference type="InterPro" id="IPR036390">
    <property type="entry name" value="WH_DNA-bd_sf"/>
</dbReference>
<reference evidence="6 7" key="1">
    <citation type="submission" date="2017-06" db="EMBL/GenBank/DDBJ databases">
        <title>Evolution towards high GC content and high-temperature stress adaptation in endophytic Pseudomonas oryzihabitans impacted its plant-growth promoting traits.</title>
        <authorList>
            <person name="Nascimento F.X."/>
        </authorList>
    </citation>
    <scope>NUCLEOTIDE SEQUENCE [LARGE SCALE GENOMIC DNA]</scope>
    <source>
        <strain evidence="6 7">MS8</strain>
    </source>
</reference>
<protein>
    <submittedName>
        <fullName evidence="6">LysR family transcriptional regulator</fullName>
    </submittedName>
</protein>
<evidence type="ECO:0000256" key="3">
    <source>
        <dbReference type="ARBA" id="ARBA00023125"/>
    </source>
</evidence>
<dbReference type="PANTHER" id="PTHR30346">
    <property type="entry name" value="TRANSCRIPTIONAL DUAL REGULATOR HCAR-RELATED"/>
    <property type="match status" value="1"/>
</dbReference>
<dbReference type="GO" id="GO:0003700">
    <property type="term" value="F:DNA-binding transcription factor activity"/>
    <property type="evidence" value="ECO:0007669"/>
    <property type="project" value="InterPro"/>
</dbReference>
<feature type="domain" description="HTH lysR-type" evidence="5">
    <location>
        <begin position="1"/>
        <end position="58"/>
    </location>
</feature>
<dbReference type="PRINTS" id="PR00039">
    <property type="entry name" value="HTHLYSR"/>
</dbReference>
<organism evidence="6 7">
    <name type="scientific">Pseudomonas oryzihabitans</name>
    <dbReference type="NCBI Taxonomy" id="47885"/>
    <lineage>
        <taxon>Bacteria</taxon>
        <taxon>Pseudomonadati</taxon>
        <taxon>Pseudomonadota</taxon>
        <taxon>Gammaproteobacteria</taxon>
        <taxon>Pseudomonadales</taxon>
        <taxon>Pseudomonadaceae</taxon>
        <taxon>Pseudomonas</taxon>
    </lineage>
</organism>
<keyword evidence="4" id="KW-0804">Transcription</keyword>
<evidence type="ECO:0000313" key="7">
    <source>
        <dbReference type="Proteomes" id="UP000250579"/>
    </source>
</evidence>
<dbReference type="Pfam" id="PF00126">
    <property type="entry name" value="HTH_1"/>
    <property type="match status" value="1"/>
</dbReference>
<accession>A0A2Z5A4H7</accession>
<dbReference type="EMBL" id="CP022198">
    <property type="protein sequence ID" value="AXA65457.1"/>
    <property type="molecule type" value="Genomic_DNA"/>
</dbReference>
<dbReference type="AlphaFoldDB" id="A0A2Z5A4H7"/>
<keyword evidence="2" id="KW-0805">Transcription regulation</keyword>
<dbReference type="Pfam" id="PF03466">
    <property type="entry name" value="LysR_substrate"/>
    <property type="match status" value="1"/>
</dbReference>
<dbReference type="PROSITE" id="PS50931">
    <property type="entry name" value="HTH_LYSR"/>
    <property type="match status" value="1"/>
</dbReference>
<comment type="similarity">
    <text evidence="1">Belongs to the LysR transcriptional regulatory family.</text>
</comment>